<evidence type="ECO:0000313" key="1">
    <source>
        <dbReference type="EMBL" id="KAB8186945.1"/>
    </source>
</evidence>
<dbReference type="OrthoDB" id="3527311at2"/>
<keyword evidence="2" id="KW-1185">Reference proteome</keyword>
<evidence type="ECO:0008006" key="3">
    <source>
        <dbReference type="Google" id="ProtNLM"/>
    </source>
</evidence>
<dbReference type="AlphaFoldDB" id="A0A5C4V7G3"/>
<dbReference type="Proteomes" id="UP000312512">
    <property type="component" value="Unassembled WGS sequence"/>
</dbReference>
<accession>A0A5C4V7G3</accession>
<sequence length="245" mass="27806">MDRVDVLDKVKALTFFPDGEHVDTPGVADYFEVSLDVIKKVIQRNRKELERNGMRVRRGEEYREFAVVNAVAPEGGDTLSLASSQNTVTTFTRRTILNVGQMLTESPVAEGVRKHLLDVEERAREIYLASRAMQQAESQVLQPKTFPFTDAVVLMRQEYGVRISVKDLTETLRQGGVLRQDERRPKAKYEAMFWHTGSAYEVHAHHIKGLYHLYESTKLRLQAAAQRALPMDPPGWPELPLDGAS</sequence>
<dbReference type="EMBL" id="VDLX02000028">
    <property type="protein sequence ID" value="KAB8186945.1"/>
    <property type="molecule type" value="Genomic_DNA"/>
</dbReference>
<protein>
    <recommendedName>
        <fullName evidence="3">Antirepressor protein C-terminal domain-containing protein</fullName>
    </recommendedName>
</protein>
<organism evidence="1 2">
    <name type="scientific">Nonomuraea phyllanthi</name>
    <dbReference type="NCBI Taxonomy" id="2219224"/>
    <lineage>
        <taxon>Bacteria</taxon>
        <taxon>Bacillati</taxon>
        <taxon>Actinomycetota</taxon>
        <taxon>Actinomycetes</taxon>
        <taxon>Streptosporangiales</taxon>
        <taxon>Streptosporangiaceae</taxon>
        <taxon>Nonomuraea</taxon>
    </lineage>
</organism>
<dbReference type="RefSeq" id="WP_139637609.1">
    <property type="nucleotide sequence ID" value="NZ_VDLX02000028.1"/>
</dbReference>
<evidence type="ECO:0000313" key="2">
    <source>
        <dbReference type="Proteomes" id="UP000312512"/>
    </source>
</evidence>
<reference evidence="1 2" key="1">
    <citation type="submission" date="2019-10" db="EMBL/GenBank/DDBJ databases">
        <title>Nonomuraea sp. nov., isolated from Phyllanthus amarus.</title>
        <authorList>
            <person name="Klykleung N."/>
            <person name="Tanasupawat S."/>
        </authorList>
    </citation>
    <scope>NUCLEOTIDE SEQUENCE [LARGE SCALE GENOMIC DNA]</scope>
    <source>
        <strain evidence="1 2">PA1-10</strain>
    </source>
</reference>
<name>A0A5C4V7G3_9ACTN</name>
<gene>
    <name evidence="1" type="ORF">FH608_046505</name>
</gene>
<comment type="caution">
    <text evidence="1">The sequence shown here is derived from an EMBL/GenBank/DDBJ whole genome shotgun (WGS) entry which is preliminary data.</text>
</comment>
<proteinExistence type="predicted"/>